<reference evidence="5" key="2">
    <citation type="submission" date="2020-09" db="EMBL/GenBank/DDBJ databases">
        <authorList>
            <person name="Sun Q."/>
            <person name="Ohkuma M."/>
        </authorList>
    </citation>
    <scope>NUCLEOTIDE SEQUENCE</scope>
    <source>
        <strain evidence="5">JCM 3090</strain>
    </source>
</reference>
<dbReference type="InterPro" id="IPR015797">
    <property type="entry name" value="NUDIX_hydrolase-like_dom_sf"/>
</dbReference>
<keyword evidence="2 3" id="KW-0378">Hydrolase</keyword>
<evidence type="ECO:0000256" key="3">
    <source>
        <dbReference type="RuleBase" id="RU003476"/>
    </source>
</evidence>
<proteinExistence type="inferred from homology"/>
<evidence type="ECO:0000259" key="4">
    <source>
        <dbReference type="PROSITE" id="PS51462"/>
    </source>
</evidence>
<dbReference type="PANTHER" id="PTHR43736:SF5">
    <property type="entry name" value="NUDIX HYDROLASE DOMAIN-CONTAINING PROTEIN"/>
    <property type="match status" value="1"/>
</dbReference>
<evidence type="ECO:0000256" key="2">
    <source>
        <dbReference type="ARBA" id="ARBA00022801"/>
    </source>
</evidence>
<dbReference type="Proteomes" id="UP000649739">
    <property type="component" value="Unassembled WGS sequence"/>
</dbReference>
<feature type="domain" description="Nudix hydrolase" evidence="4">
    <location>
        <begin position="98"/>
        <end position="238"/>
    </location>
</feature>
<evidence type="ECO:0000313" key="5">
    <source>
        <dbReference type="EMBL" id="GGK10589.1"/>
    </source>
</evidence>
<sequence>MLTDPTTSAPAVPQHLRPWRRAYRSYAPVDITPHELRADGGLADSVAAGWAEPAADPTVIDWAPRQAVAGVPFDVVDGVPRHPDGRTGRAGRDLGCWGENAAADAIVIADSPDGPQVLLVRRRDCGDWALPGGMREAGESADVAARRELWEEAGVDLAGVPAAAATTTVVDDPRATDHAWVTTTAILYRLPAAVPVVAGDDAAEARWWPCHDHDRDAFLTLTRAIEHHGGDLYPAHDYLLRRTLGYLQAGAIRPHTEPLTVDELHTMLDELAELPAGEPVHPLPTALVRISWLLGEQTCDGLWTVPDLQQLVHRALHVLAQRDTSC</sequence>
<dbReference type="InterPro" id="IPR000086">
    <property type="entry name" value="NUDIX_hydrolase_dom"/>
</dbReference>
<comment type="caution">
    <text evidence="5">The sequence shown here is derived from an EMBL/GenBank/DDBJ whole genome shotgun (WGS) entry which is preliminary data.</text>
</comment>
<name>A0A8J3FEY3_9ACTN</name>
<evidence type="ECO:0000256" key="1">
    <source>
        <dbReference type="ARBA" id="ARBA00005582"/>
    </source>
</evidence>
<accession>A0A8J3FEY3</accession>
<dbReference type="SUPFAM" id="SSF55811">
    <property type="entry name" value="Nudix"/>
    <property type="match status" value="1"/>
</dbReference>
<protein>
    <recommendedName>
        <fullName evidence="4">Nudix hydrolase domain-containing protein</fullName>
    </recommendedName>
</protein>
<comment type="similarity">
    <text evidence="1 3">Belongs to the Nudix hydrolase family.</text>
</comment>
<evidence type="ECO:0000313" key="6">
    <source>
        <dbReference type="Proteomes" id="UP000649739"/>
    </source>
</evidence>
<gene>
    <name evidence="5" type="ORF">GCM10010123_45730</name>
</gene>
<organism evidence="5 6">
    <name type="scientific">Pilimelia anulata</name>
    <dbReference type="NCBI Taxonomy" id="53371"/>
    <lineage>
        <taxon>Bacteria</taxon>
        <taxon>Bacillati</taxon>
        <taxon>Actinomycetota</taxon>
        <taxon>Actinomycetes</taxon>
        <taxon>Micromonosporales</taxon>
        <taxon>Micromonosporaceae</taxon>
        <taxon>Pilimelia</taxon>
    </lineage>
</organism>
<dbReference type="EMBL" id="BMQB01000015">
    <property type="protein sequence ID" value="GGK10589.1"/>
    <property type="molecule type" value="Genomic_DNA"/>
</dbReference>
<dbReference type="AlphaFoldDB" id="A0A8J3FEY3"/>
<dbReference type="Pfam" id="PF00293">
    <property type="entry name" value="NUDIX"/>
    <property type="match status" value="1"/>
</dbReference>
<dbReference type="PROSITE" id="PS00893">
    <property type="entry name" value="NUDIX_BOX"/>
    <property type="match status" value="1"/>
</dbReference>
<dbReference type="InterPro" id="IPR020476">
    <property type="entry name" value="Nudix_hydrolase"/>
</dbReference>
<keyword evidence="6" id="KW-1185">Reference proteome</keyword>
<dbReference type="Gene3D" id="3.90.79.10">
    <property type="entry name" value="Nucleoside Triphosphate Pyrophosphohydrolase"/>
    <property type="match status" value="1"/>
</dbReference>
<dbReference type="PROSITE" id="PS51462">
    <property type="entry name" value="NUDIX"/>
    <property type="match status" value="1"/>
</dbReference>
<reference evidence="5" key="1">
    <citation type="journal article" date="2014" name="Int. J. Syst. Evol. Microbiol.">
        <title>Complete genome sequence of Corynebacterium casei LMG S-19264T (=DSM 44701T), isolated from a smear-ripened cheese.</title>
        <authorList>
            <consortium name="US DOE Joint Genome Institute (JGI-PGF)"/>
            <person name="Walter F."/>
            <person name="Albersmeier A."/>
            <person name="Kalinowski J."/>
            <person name="Ruckert C."/>
        </authorList>
    </citation>
    <scope>NUCLEOTIDE SEQUENCE</scope>
    <source>
        <strain evidence="5">JCM 3090</strain>
    </source>
</reference>
<dbReference type="PANTHER" id="PTHR43736">
    <property type="entry name" value="ADP-RIBOSE PYROPHOSPHATASE"/>
    <property type="match status" value="1"/>
</dbReference>
<dbReference type="PRINTS" id="PR00502">
    <property type="entry name" value="NUDIXFAMILY"/>
</dbReference>
<dbReference type="InterPro" id="IPR020084">
    <property type="entry name" value="NUDIX_hydrolase_CS"/>
</dbReference>
<dbReference type="GO" id="GO:0016787">
    <property type="term" value="F:hydrolase activity"/>
    <property type="evidence" value="ECO:0007669"/>
    <property type="project" value="UniProtKB-KW"/>
</dbReference>
<dbReference type="RefSeq" id="WP_189172287.1">
    <property type="nucleotide sequence ID" value="NZ_BMQB01000015.1"/>
</dbReference>